<sequence length="285" mass="29202">MRTGIWATTAIILGAGVAAIAGYAITEQAAHPTVIAEAAPAPEQLIPSASVRVPVDSPWAPGTAVTITSTLPVPGQEIRVGQCTIAYSFTAGEKAYALTASHCGQVGNHVWPSTENMEANFDAPVGSFVYSDLYDPAGEKLDAGIIEITNRAIVMRSPDNTAGTAVAQDITGLPPEVCKYGNTTGVTCGEPQASEALAILTGHDGTELEAFASTAQICAQPGDSGGPVYADLDGQRVIIGLVSGTRGADDAAGCGPELGSMTMSYTAMPKIQHLVDRVVPGADYL</sequence>
<accession>A0A0G3HDS3</accession>
<feature type="domain" description="Peptidase S1" evidence="1">
    <location>
        <begin position="95"/>
        <end position="249"/>
    </location>
</feature>
<protein>
    <submittedName>
        <fullName evidence="2">Trypsin</fullName>
    </submittedName>
</protein>
<keyword evidence="3" id="KW-1185">Reference proteome</keyword>
<name>A0A0G3HDS3_9CORY</name>
<evidence type="ECO:0000313" key="3">
    <source>
        <dbReference type="Proteomes" id="UP000035540"/>
    </source>
</evidence>
<proteinExistence type="predicted"/>
<dbReference type="Proteomes" id="UP000035540">
    <property type="component" value="Chromosome"/>
</dbReference>
<dbReference type="STRING" id="136857.CTEST_09240"/>
<evidence type="ECO:0000259" key="1">
    <source>
        <dbReference type="Pfam" id="PF00089"/>
    </source>
</evidence>
<dbReference type="GO" id="GO:0004252">
    <property type="term" value="F:serine-type endopeptidase activity"/>
    <property type="evidence" value="ECO:0007669"/>
    <property type="project" value="InterPro"/>
</dbReference>
<dbReference type="PROSITE" id="PS00135">
    <property type="entry name" value="TRYPSIN_SER"/>
    <property type="match status" value="1"/>
</dbReference>
<dbReference type="Gene3D" id="2.40.10.10">
    <property type="entry name" value="Trypsin-like serine proteases"/>
    <property type="match status" value="2"/>
</dbReference>
<dbReference type="GO" id="GO:0006508">
    <property type="term" value="P:proteolysis"/>
    <property type="evidence" value="ECO:0007669"/>
    <property type="project" value="InterPro"/>
</dbReference>
<reference evidence="3" key="2">
    <citation type="submission" date="2015-05" db="EMBL/GenBank/DDBJ databases">
        <title>Complete genome sequence of Corynebacterium testudinoris DSM 44614, recovered from necrotic lesions in the mouth of a tortoise.</title>
        <authorList>
            <person name="Ruckert C."/>
            <person name="Albersmeier A."/>
            <person name="Winkler A."/>
            <person name="Tauch A."/>
        </authorList>
    </citation>
    <scope>NUCLEOTIDE SEQUENCE [LARGE SCALE GENOMIC DNA]</scope>
    <source>
        <strain evidence="3">DSM 44614</strain>
    </source>
</reference>
<dbReference type="InterPro" id="IPR018114">
    <property type="entry name" value="TRYPSIN_HIS"/>
</dbReference>
<dbReference type="OrthoDB" id="4411800at2"/>
<dbReference type="InterPro" id="IPR043504">
    <property type="entry name" value="Peptidase_S1_PA_chymotrypsin"/>
</dbReference>
<dbReference type="RefSeq" id="WP_052844357.1">
    <property type="nucleotide sequence ID" value="NZ_CP011545.1"/>
</dbReference>
<dbReference type="PROSITE" id="PS00134">
    <property type="entry name" value="TRYPSIN_HIS"/>
    <property type="match status" value="1"/>
</dbReference>
<dbReference type="AlphaFoldDB" id="A0A0G3HDS3"/>
<dbReference type="InterPro" id="IPR009003">
    <property type="entry name" value="Peptidase_S1_PA"/>
</dbReference>
<organism evidence="2 3">
    <name type="scientific">Corynebacterium testudinoris</name>
    <dbReference type="NCBI Taxonomy" id="136857"/>
    <lineage>
        <taxon>Bacteria</taxon>
        <taxon>Bacillati</taxon>
        <taxon>Actinomycetota</taxon>
        <taxon>Actinomycetes</taxon>
        <taxon>Mycobacteriales</taxon>
        <taxon>Corynebacteriaceae</taxon>
        <taxon>Corynebacterium</taxon>
    </lineage>
</organism>
<dbReference type="SUPFAM" id="SSF50494">
    <property type="entry name" value="Trypsin-like serine proteases"/>
    <property type="match status" value="1"/>
</dbReference>
<reference evidence="2 3" key="1">
    <citation type="journal article" date="2015" name="Genome Announc.">
        <title>Complete Genome Sequence of the Type Strain Corynebacterium testudinoris DSM 44614, Recovered from Necrotic Lesions in the Mouth of a Tortoise.</title>
        <authorList>
            <person name="Ruckert C."/>
            <person name="Kriete M."/>
            <person name="Jaenicke S."/>
            <person name="Winkler A."/>
            <person name="Tauch A."/>
        </authorList>
    </citation>
    <scope>NUCLEOTIDE SEQUENCE [LARGE SCALE GENOMIC DNA]</scope>
    <source>
        <strain evidence="2 3">DSM 44614</strain>
    </source>
</reference>
<dbReference type="EMBL" id="CP011545">
    <property type="protein sequence ID" value="AKK09277.1"/>
    <property type="molecule type" value="Genomic_DNA"/>
</dbReference>
<dbReference type="InterPro" id="IPR033116">
    <property type="entry name" value="TRYPSIN_SER"/>
</dbReference>
<gene>
    <name evidence="2" type="ORF">CTEST_09240</name>
</gene>
<dbReference type="KEGG" id="cted:CTEST_09240"/>
<evidence type="ECO:0000313" key="2">
    <source>
        <dbReference type="EMBL" id="AKK09277.1"/>
    </source>
</evidence>
<dbReference type="Pfam" id="PF00089">
    <property type="entry name" value="Trypsin"/>
    <property type="match status" value="1"/>
</dbReference>
<dbReference type="PATRIC" id="fig|136857.5.peg.1837"/>
<dbReference type="InterPro" id="IPR001254">
    <property type="entry name" value="Trypsin_dom"/>
</dbReference>